<evidence type="ECO:0000313" key="2">
    <source>
        <dbReference type="EMBL" id="QDU95244.1"/>
    </source>
</evidence>
<dbReference type="InterPro" id="IPR010980">
    <property type="entry name" value="Cyt_c/b562"/>
</dbReference>
<dbReference type="KEGG" id="lcre:Pla8534_30590"/>
<dbReference type="GO" id="GO:0020037">
    <property type="term" value="F:heme binding"/>
    <property type="evidence" value="ECO:0007669"/>
    <property type="project" value="InterPro"/>
</dbReference>
<dbReference type="GO" id="GO:0009055">
    <property type="term" value="F:electron transfer activity"/>
    <property type="evidence" value="ECO:0007669"/>
    <property type="project" value="InterPro"/>
</dbReference>
<dbReference type="OrthoDB" id="282936at2"/>
<keyword evidence="1" id="KW-0732">Signal</keyword>
<dbReference type="EMBL" id="CP036433">
    <property type="protein sequence ID" value="QDU95244.1"/>
    <property type="molecule type" value="Genomic_DNA"/>
</dbReference>
<dbReference type="GO" id="GO:0005506">
    <property type="term" value="F:iron ion binding"/>
    <property type="evidence" value="ECO:0007669"/>
    <property type="project" value="InterPro"/>
</dbReference>
<gene>
    <name evidence="2" type="ORF">Pla8534_30590</name>
</gene>
<dbReference type="SUPFAM" id="SSF47175">
    <property type="entry name" value="Cytochromes"/>
    <property type="match status" value="1"/>
</dbReference>
<organism evidence="2 3">
    <name type="scientific">Lignipirellula cremea</name>
    <dbReference type="NCBI Taxonomy" id="2528010"/>
    <lineage>
        <taxon>Bacteria</taxon>
        <taxon>Pseudomonadati</taxon>
        <taxon>Planctomycetota</taxon>
        <taxon>Planctomycetia</taxon>
        <taxon>Pirellulales</taxon>
        <taxon>Pirellulaceae</taxon>
        <taxon>Lignipirellula</taxon>
    </lineage>
</organism>
<evidence type="ECO:0000256" key="1">
    <source>
        <dbReference type="SAM" id="SignalP"/>
    </source>
</evidence>
<feature type="signal peptide" evidence="1">
    <location>
        <begin position="1"/>
        <end position="19"/>
    </location>
</feature>
<reference evidence="2 3" key="1">
    <citation type="submission" date="2019-02" db="EMBL/GenBank/DDBJ databases">
        <title>Deep-cultivation of Planctomycetes and their phenomic and genomic characterization uncovers novel biology.</title>
        <authorList>
            <person name="Wiegand S."/>
            <person name="Jogler M."/>
            <person name="Boedeker C."/>
            <person name="Pinto D."/>
            <person name="Vollmers J."/>
            <person name="Rivas-Marin E."/>
            <person name="Kohn T."/>
            <person name="Peeters S.H."/>
            <person name="Heuer A."/>
            <person name="Rast P."/>
            <person name="Oberbeckmann S."/>
            <person name="Bunk B."/>
            <person name="Jeske O."/>
            <person name="Meyerdierks A."/>
            <person name="Storesund J.E."/>
            <person name="Kallscheuer N."/>
            <person name="Luecker S."/>
            <person name="Lage O.M."/>
            <person name="Pohl T."/>
            <person name="Merkel B.J."/>
            <person name="Hornburger P."/>
            <person name="Mueller R.-W."/>
            <person name="Bruemmer F."/>
            <person name="Labrenz M."/>
            <person name="Spormann A.M."/>
            <person name="Op den Camp H."/>
            <person name="Overmann J."/>
            <person name="Amann R."/>
            <person name="Jetten M.S.M."/>
            <person name="Mascher T."/>
            <person name="Medema M.H."/>
            <person name="Devos D.P."/>
            <person name="Kaster A.-K."/>
            <person name="Ovreas L."/>
            <person name="Rohde M."/>
            <person name="Galperin M.Y."/>
            <person name="Jogler C."/>
        </authorList>
    </citation>
    <scope>NUCLEOTIDE SEQUENCE [LARGE SCALE GENOMIC DNA]</scope>
    <source>
        <strain evidence="2 3">Pla85_3_4</strain>
    </source>
</reference>
<accession>A0A518DTT6</accession>
<protein>
    <recommendedName>
        <fullName evidence="4">Cytochrome c</fullName>
    </recommendedName>
</protein>
<feature type="chain" id="PRO_5021722465" description="Cytochrome c" evidence="1">
    <location>
        <begin position="20"/>
        <end position="160"/>
    </location>
</feature>
<dbReference type="AlphaFoldDB" id="A0A518DTT6"/>
<dbReference type="Proteomes" id="UP000317648">
    <property type="component" value="Chromosome"/>
</dbReference>
<evidence type="ECO:0000313" key="3">
    <source>
        <dbReference type="Proteomes" id="UP000317648"/>
    </source>
</evidence>
<dbReference type="GO" id="GO:0022900">
    <property type="term" value="P:electron transport chain"/>
    <property type="evidence" value="ECO:0007669"/>
    <property type="project" value="InterPro"/>
</dbReference>
<dbReference type="RefSeq" id="WP_145054007.1">
    <property type="nucleotide sequence ID" value="NZ_CP036433.1"/>
</dbReference>
<sequence length="160" mass="17339" precursor="true">MKTQLIFAALLLGSLAVYALSQAVPVSSRAHAAEPKADAAVPQAVEGDMHEFMEYVFQPTYKRLKQSMAAAPADNTGWKGIKSDSLILAEGGNLLLFRGPAETPAAWAETSTAVRDLGGKLYQAAKKKDFESASQHYRAMLTQCNRCHTEFANGEHQLTP</sequence>
<proteinExistence type="predicted"/>
<evidence type="ECO:0008006" key="4">
    <source>
        <dbReference type="Google" id="ProtNLM"/>
    </source>
</evidence>
<name>A0A518DTT6_9BACT</name>
<keyword evidence="3" id="KW-1185">Reference proteome</keyword>